<evidence type="ECO:0000313" key="3">
    <source>
        <dbReference type="EMBL" id="KAG8225217.1"/>
    </source>
</evidence>
<comment type="caution">
    <text evidence="3">The sequence shown here is derived from an EMBL/GenBank/DDBJ whole genome shotgun (WGS) entry which is preliminary data.</text>
</comment>
<dbReference type="OrthoDB" id="616263at2759"/>
<evidence type="ECO:0000259" key="2">
    <source>
        <dbReference type="Pfam" id="PF21533"/>
    </source>
</evidence>
<feature type="domain" description="EHMT1/2 cysteine-rich region" evidence="2">
    <location>
        <begin position="127"/>
        <end position="181"/>
    </location>
</feature>
<dbReference type="AlphaFoldDB" id="A0A8K0NXD6"/>
<organism evidence="3 4">
    <name type="scientific">Ladona fulva</name>
    <name type="common">Scarce chaser dragonfly</name>
    <name type="synonym">Libellula fulva</name>
    <dbReference type="NCBI Taxonomy" id="123851"/>
    <lineage>
        <taxon>Eukaryota</taxon>
        <taxon>Metazoa</taxon>
        <taxon>Ecdysozoa</taxon>
        <taxon>Arthropoda</taxon>
        <taxon>Hexapoda</taxon>
        <taxon>Insecta</taxon>
        <taxon>Pterygota</taxon>
        <taxon>Palaeoptera</taxon>
        <taxon>Odonata</taxon>
        <taxon>Epiprocta</taxon>
        <taxon>Anisoptera</taxon>
        <taxon>Libelluloidea</taxon>
        <taxon>Libellulidae</taxon>
        <taxon>Ladona</taxon>
    </lineage>
</organism>
<gene>
    <name evidence="3" type="ORF">J437_LFUL012692</name>
</gene>
<dbReference type="InterPro" id="IPR043550">
    <property type="entry name" value="EHMT1/EHMT2"/>
</dbReference>
<dbReference type="Proteomes" id="UP000792457">
    <property type="component" value="Unassembled WGS sequence"/>
</dbReference>
<reference evidence="3" key="1">
    <citation type="submission" date="2013-04" db="EMBL/GenBank/DDBJ databases">
        <authorList>
            <person name="Qu J."/>
            <person name="Murali S.C."/>
            <person name="Bandaranaike D."/>
            <person name="Bellair M."/>
            <person name="Blankenburg K."/>
            <person name="Chao H."/>
            <person name="Dinh H."/>
            <person name="Doddapaneni H."/>
            <person name="Downs B."/>
            <person name="Dugan-Rocha S."/>
            <person name="Elkadiri S."/>
            <person name="Gnanaolivu R.D."/>
            <person name="Hernandez B."/>
            <person name="Javaid M."/>
            <person name="Jayaseelan J.C."/>
            <person name="Lee S."/>
            <person name="Li M."/>
            <person name="Ming W."/>
            <person name="Munidasa M."/>
            <person name="Muniz J."/>
            <person name="Nguyen L."/>
            <person name="Ongeri F."/>
            <person name="Osuji N."/>
            <person name="Pu L.-L."/>
            <person name="Puazo M."/>
            <person name="Qu C."/>
            <person name="Quiroz J."/>
            <person name="Raj R."/>
            <person name="Weissenberger G."/>
            <person name="Xin Y."/>
            <person name="Zou X."/>
            <person name="Han Y."/>
            <person name="Richards S."/>
            <person name="Worley K."/>
            <person name="Muzny D."/>
            <person name="Gibbs R."/>
        </authorList>
    </citation>
    <scope>NUCLEOTIDE SEQUENCE</scope>
    <source>
        <strain evidence="3">Sampled in the wild</strain>
    </source>
</reference>
<dbReference type="Pfam" id="PF21533">
    <property type="entry name" value="EHMT1-2_CRR"/>
    <property type="match status" value="1"/>
</dbReference>
<dbReference type="InterPro" id="IPR047762">
    <property type="entry name" value="EHMT_CRR"/>
</dbReference>
<proteinExistence type="predicted"/>
<dbReference type="EMBL" id="KZ308230">
    <property type="protein sequence ID" value="KAG8225217.1"/>
    <property type="molecule type" value="Genomic_DNA"/>
</dbReference>
<feature type="compositionally biased region" description="Low complexity" evidence="1">
    <location>
        <begin position="16"/>
        <end position="50"/>
    </location>
</feature>
<evidence type="ECO:0000313" key="4">
    <source>
        <dbReference type="Proteomes" id="UP000792457"/>
    </source>
</evidence>
<sequence>MVTAKRPRRMTRQGMPSPSKAEPSLSSSSSSSSASSSSSSSESGAARPESTGVSHVAQPSLGRILCCCRERKTVIACLGGKVALPNGKNKSVIRGSRTPLKSVAPSLTLQDENKNRSSSPSSDILYCQAVDSMDGRAVGCCGLVQDGFMRRPSCRVPFLLLCEVHRQRLARHNCCPGCGMF</sequence>
<dbReference type="GO" id="GO:0042054">
    <property type="term" value="F:histone methyltransferase activity"/>
    <property type="evidence" value="ECO:0007669"/>
    <property type="project" value="InterPro"/>
</dbReference>
<feature type="compositionally biased region" description="Basic residues" evidence="1">
    <location>
        <begin position="1"/>
        <end position="11"/>
    </location>
</feature>
<dbReference type="GO" id="GO:0008270">
    <property type="term" value="F:zinc ion binding"/>
    <property type="evidence" value="ECO:0007669"/>
    <property type="project" value="InterPro"/>
</dbReference>
<dbReference type="GO" id="GO:0016279">
    <property type="term" value="F:protein-lysine N-methyltransferase activity"/>
    <property type="evidence" value="ECO:0007669"/>
    <property type="project" value="InterPro"/>
</dbReference>
<reference evidence="3" key="2">
    <citation type="submission" date="2017-10" db="EMBL/GenBank/DDBJ databases">
        <title>Ladona fulva Genome sequencing and assembly.</title>
        <authorList>
            <person name="Murali S."/>
            <person name="Richards S."/>
            <person name="Bandaranaike D."/>
            <person name="Bellair M."/>
            <person name="Blankenburg K."/>
            <person name="Chao H."/>
            <person name="Dinh H."/>
            <person name="Doddapaneni H."/>
            <person name="Dugan-Rocha S."/>
            <person name="Elkadiri S."/>
            <person name="Gnanaolivu R."/>
            <person name="Hernandez B."/>
            <person name="Skinner E."/>
            <person name="Javaid M."/>
            <person name="Lee S."/>
            <person name="Li M."/>
            <person name="Ming W."/>
            <person name="Munidasa M."/>
            <person name="Muniz J."/>
            <person name="Nguyen L."/>
            <person name="Hughes D."/>
            <person name="Osuji N."/>
            <person name="Pu L.-L."/>
            <person name="Puazo M."/>
            <person name="Qu C."/>
            <person name="Quiroz J."/>
            <person name="Raj R."/>
            <person name="Weissenberger G."/>
            <person name="Xin Y."/>
            <person name="Zou X."/>
            <person name="Han Y."/>
            <person name="Worley K."/>
            <person name="Muzny D."/>
            <person name="Gibbs R."/>
        </authorList>
    </citation>
    <scope>NUCLEOTIDE SEQUENCE</scope>
    <source>
        <strain evidence="3">Sampled in the wild</strain>
    </source>
</reference>
<dbReference type="PANTHER" id="PTHR46307:SF4">
    <property type="entry name" value="G9A, ISOFORM B"/>
    <property type="match status" value="1"/>
</dbReference>
<name>A0A8K0NXD6_LADFU</name>
<protein>
    <recommendedName>
        <fullName evidence="2">EHMT1/2 cysteine-rich region domain-containing protein</fullName>
    </recommendedName>
</protein>
<dbReference type="PANTHER" id="PTHR46307">
    <property type="entry name" value="G9A, ISOFORM B"/>
    <property type="match status" value="1"/>
</dbReference>
<feature type="non-terminal residue" evidence="3">
    <location>
        <position position="181"/>
    </location>
</feature>
<accession>A0A8K0NXD6</accession>
<feature type="region of interest" description="Disordered" evidence="1">
    <location>
        <begin position="1"/>
        <end position="54"/>
    </location>
</feature>
<evidence type="ECO:0000256" key="1">
    <source>
        <dbReference type="SAM" id="MobiDB-lite"/>
    </source>
</evidence>
<dbReference type="GO" id="GO:0002039">
    <property type="term" value="F:p53 binding"/>
    <property type="evidence" value="ECO:0007669"/>
    <property type="project" value="InterPro"/>
</dbReference>
<keyword evidence="4" id="KW-1185">Reference proteome</keyword>